<dbReference type="RefSeq" id="WP_354600533.1">
    <property type="nucleotide sequence ID" value="NZ_JBEWZI010000006.1"/>
</dbReference>
<dbReference type="InterPro" id="IPR005025">
    <property type="entry name" value="FMN_Rdtase-like_dom"/>
</dbReference>
<feature type="domain" description="NADPH-dependent FMN reductase-like" evidence="1">
    <location>
        <begin position="5"/>
        <end position="145"/>
    </location>
</feature>
<keyword evidence="3" id="KW-1185">Reference proteome</keyword>
<dbReference type="Proteomes" id="UP001549691">
    <property type="component" value="Unassembled WGS sequence"/>
</dbReference>
<keyword evidence="2" id="KW-0560">Oxidoreductase</keyword>
<dbReference type="InterPro" id="IPR050712">
    <property type="entry name" value="NAD(P)H-dep_reductase"/>
</dbReference>
<reference evidence="2 3" key="1">
    <citation type="submission" date="2024-07" db="EMBL/GenBank/DDBJ databases">
        <title>Uliginosibacterium flavum JJ3220;KACC:17644.</title>
        <authorList>
            <person name="Kim M.K."/>
        </authorList>
    </citation>
    <scope>NUCLEOTIDE SEQUENCE [LARGE SCALE GENOMIC DNA]</scope>
    <source>
        <strain evidence="2 3">KACC:17644</strain>
    </source>
</reference>
<proteinExistence type="predicted"/>
<dbReference type="PANTHER" id="PTHR30543:SF21">
    <property type="entry name" value="NAD(P)H-DEPENDENT FMN REDUCTASE LOT6"/>
    <property type="match status" value="1"/>
</dbReference>
<sequence>MKTLKILGICGSLRRASRNLTLLRYAQAHAPEGVEIEIADLSALPFYNADISEKPAAVHSLLTQMAAADALLFACPEYNYSIAPALKNALDWASREPDNHCLAGKPAAMMGAGGGMGTSRAQYHLRQVCVFLDLHVLNKPEVFANAFSASFDADGNLVDTKLQSLIVQQLEALQAHAQKLSQNGTPA</sequence>
<dbReference type="Gene3D" id="3.40.50.360">
    <property type="match status" value="1"/>
</dbReference>
<evidence type="ECO:0000313" key="2">
    <source>
        <dbReference type="EMBL" id="MET7014077.1"/>
    </source>
</evidence>
<dbReference type="SUPFAM" id="SSF52218">
    <property type="entry name" value="Flavoproteins"/>
    <property type="match status" value="1"/>
</dbReference>
<dbReference type="EMBL" id="JBEWZI010000006">
    <property type="protein sequence ID" value="MET7014077.1"/>
    <property type="molecule type" value="Genomic_DNA"/>
</dbReference>
<protein>
    <submittedName>
        <fullName evidence="2">NAD(P)H-dependent oxidoreductase</fullName>
        <ecNumber evidence="2">1.-.-.-</ecNumber>
    </submittedName>
</protein>
<evidence type="ECO:0000259" key="1">
    <source>
        <dbReference type="Pfam" id="PF03358"/>
    </source>
</evidence>
<organism evidence="2 3">
    <name type="scientific">Uliginosibacterium flavum</name>
    <dbReference type="NCBI Taxonomy" id="1396831"/>
    <lineage>
        <taxon>Bacteria</taxon>
        <taxon>Pseudomonadati</taxon>
        <taxon>Pseudomonadota</taxon>
        <taxon>Betaproteobacteria</taxon>
        <taxon>Rhodocyclales</taxon>
        <taxon>Zoogloeaceae</taxon>
        <taxon>Uliginosibacterium</taxon>
    </lineage>
</organism>
<dbReference type="InterPro" id="IPR029039">
    <property type="entry name" value="Flavoprotein-like_sf"/>
</dbReference>
<dbReference type="Pfam" id="PF03358">
    <property type="entry name" value="FMN_red"/>
    <property type="match status" value="1"/>
</dbReference>
<dbReference type="EC" id="1.-.-.-" evidence="2"/>
<evidence type="ECO:0000313" key="3">
    <source>
        <dbReference type="Proteomes" id="UP001549691"/>
    </source>
</evidence>
<accession>A0ABV2TJH8</accession>
<name>A0ABV2TJH8_9RHOO</name>
<dbReference type="PANTHER" id="PTHR30543">
    <property type="entry name" value="CHROMATE REDUCTASE"/>
    <property type="match status" value="1"/>
</dbReference>
<gene>
    <name evidence="2" type="ORF">ABXR19_07730</name>
</gene>
<dbReference type="GO" id="GO:0016491">
    <property type="term" value="F:oxidoreductase activity"/>
    <property type="evidence" value="ECO:0007669"/>
    <property type="project" value="UniProtKB-KW"/>
</dbReference>
<comment type="caution">
    <text evidence="2">The sequence shown here is derived from an EMBL/GenBank/DDBJ whole genome shotgun (WGS) entry which is preliminary data.</text>
</comment>